<keyword evidence="7" id="KW-1185">Reference proteome</keyword>
<comment type="similarity">
    <text evidence="1">Belongs to the DNAI7 family.</text>
</comment>
<keyword evidence="2" id="KW-0175">Coiled coil</keyword>
<comment type="caution">
    <text evidence="6">The sequence shown here is derived from an EMBL/GenBank/DDBJ whole genome shotgun (WGS) entry which is preliminary data.</text>
</comment>
<evidence type="ECO:0000259" key="4">
    <source>
        <dbReference type="Pfam" id="PF12366"/>
    </source>
</evidence>
<feature type="region of interest" description="Disordered" evidence="3">
    <location>
        <begin position="104"/>
        <end position="134"/>
    </location>
</feature>
<dbReference type="Proteomes" id="UP000655588">
    <property type="component" value="Unassembled WGS sequence"/>
</dbReference>
<feature type="region of interest" description="Disordered" evidence="3">
    <location>
        <begin position="1"/>
        <end position="92"/>
    </location>
</feature>
<feature type="compositionally biased region" description="Low complexity" evidence="3">
    <location>
        <begin position="8"/>
        <end position="18"/>
    </location>
</feature>
<dbReference type="InterPro" id="IPR031826">
    <property type="entry name" value="IC97/Casc1_N"/>
</dbReference>
<name>A0A833RXY0_9HYME</name>
<feature type="region of interest" description="Disordered" evidence="3">
    <location>
        <begin position="457"/>
        <end position="478"/>
    </location>
</feature>
<evidence type="ECO:0000313" key="7">
    <source>
        <dbReference type="Proteomes" id="UP000655588"/>
    </source>
</evidence>
<dbReference type="GO" id="GO:0008017">
    <property type="term" value="F:microtubule binding"/>
    <property type="evidence" value="ECO:0007669"/>
    <property type="project" value="TreeGrafter"/>
</dbReference>
<proteinExistence type="inferred from homology"/>
<evidence type="ECO:0000256" key="2">
    <source>
        <dbReference type="SAM" id="Coils"/>
    </source>
</evidence>
<dbReference type="GO" id="GO:0048487">
    <property type="term" value="F:beta-tubulin binding"/>
    <property type="evidence" value="ECO:0007669"/>
    <property type="project" value="TreeGrafter"/>
</dbReference>
<dbReference type="InterPro" id="IPR022110">
    <property type="entry name" value="CASC1_C"/>
</dbReference>
<feature type="compositionally biased region" description="Basic residues" evidence="3">
    <location>
        <begin position="464"/>
        <end position="477"/>
    </location>
</feature>
<organism evidence="6 7">
    <name type="scientific">Frieseomelitta varia</name>
    <dbReference type="NCBI Taxonomy" id="561572"/>
    <lineage>
        <taxon>Eukaryota</taxon>
        <taxon>Metazoa</taxon>
        <taxon>Ecdysozoa</taxon>
        <taxon>Arthropoda</taxon>
        <taxon>Hexapoda</taxon>
        <taxon>Insecta</taxon>
        <taxon>Pterygota</taxon>
        <taxon>Neoptera</taxon>
        <taxon>Endopterygota</taxon>
        <taxon>Hymenoptera</taxon>
        <taxon>Apocrita</taxon>
        <taxon>Aculeata</taxon>
        <taxon>Apoidea</taxon>
        <taxon>Anthophila</taxon>
        <taxon>Apidae</taxon>
        <taxon>Frieseomelitta</taxon>
    </lineage>
</organism>
<feature type="domain" description="CASC1 C-terminal" evidence="4">
    <location>
        <begin position="641"/>
        <end position="845"/>
    </location>
</feature>
<dbReference type="PANTHER" id="PTHR20929:SF11">
    <property type="entry name" value="DYNEIN AXONEMAL INTERMEDIATE CHAIN 7"/>
    <property type="match status" value="1"/>
</dbReference>
<feature type="coiled-coil region" evidence="2">
    <location>
        <begin position="157"/>
        <end position="184"/>
    </location>
</feature>
<accession>A0A833RXY0</accession>
<sequence>MSSVRLQSGTTSSLPSSSDLEHVAISQRESKDKASRRSRKTVSVQIFVDDDHKPDLNSSDVLYVEYEEDEEEERKKIAQRQRAKSPDAPRRVLSLKMAAAAIAERSDVADRRKKERKEGISPEEKPDLSPGTFDVDKITRMEDVRNFMIKDLQEEIRLEQYNEKRKAEMEAEEAANRQRQLKQTHAVLSQHWTAFTENMLQLEQEENWARYMTCDGLPDPGSLPDMNTFLFLWSLKSEEATMNTIEEKCRVITHLLSKIDRIIRFSTMISKEYVAECESIAAKLRNELQRWIDLACYQLLRNIEANMVREDIKITRYVCVTNKAVCCVWAPIALPIGLKRQIADRERPSIFVSRKTIEIEIEFEEMKLTIKMPSDFDCHQMAIRGLWFAYDHHSVEADSYRMPSLPDYLFDLWNPSLDLLEYSAREHAEKLRLREEQAEERRLRLEEKKAILGRMEYPPVSPRRDKRKKGKKTKGHSAKNYESEFEATLATMLPSKSELLPYLPTPGEIIRETEEKAMSESKKLLFTRCEETEVNLRKYRILGGVFRVDLLYQPPQPKDLGKDKYLTTLELPKEPKFVPFLRSYETPQPAPDSERTPEVIEAEMKALELAMDALILLTLKLPETVFWFEPPVVAHWLPEKKMWSTKYVHDVKFNEEKQTIAFRVGRLGIHGLAGYKFANLPFQSWELKPEAGKSGRLHAGVVLTVTAATIQAEFVIREDRVCLNSFTGAASIPLKETLGKYLELECLIERLQQDGLDLFPERDAASYLKGLPIKHPITEKHLRECMALLSTSYVFSWSRWNASRSFREIVLQFKEIHGCVAKERTNLMLLVTPSRTMRIRCTEMSPEFSDLPLEDEDTKFYADLYRLALNTAGIKTRLLIGQISYKLASTVARLLERTNNLNLDIYKELVDFVHALEIIYLTLCIVTFIQTSMCSQVRVHVLPGLPGLKSECTFCMRITVISARSICVRERRFTPNRNVSCCILNFNGCITGNFYTMGFENQKGTLDITGQGLIDD</sequence>
<dbReference type="Pfam" id="PF12366">
    <property type="entry name" value="Casc1_C"/>
    <property type="match status" value="1"/>
</dbReference>
<evidence type="ECO:0008006" key="8">
    <source>
        <dbReference type="Google" id="ProtNLM"/>
    </source>
</evidence>
<protein>
    <recommendedName>
        <fullName evidence="8">Axonemal 84 kDa protein</fullName>
    </recommendedName>
</protein>
<gene>
    <name evidence="6" type="ORF">E2986_13330</name>
</gene>
<dbReference type="Pfam" id="PF15927">
    <property type="entry name" value="Casc1_N"/>
    <property type="match status" value="1"/>
</dbReference>
<dbReference type="InterPro" id="IPR023247">
    <property type="entry name" value="IC97/Dnai7-like"/>
</dbReference>
<dbReference type="GO" id="GO:0005930">
    <property type="term" value="C:axoneme"/>
    <property type="evidence" value="ECO:0007669"/>
    <property type="project" value="TreeGrafter"/>
</dbReference>
<evidence type="ECO:0000256" key="3">
    <source>
        <dbReference type="SAM" id="MobiDB-lite"/>
    </source>
</evidence>
<feature type="domain" description="IC97/Casc1 N-terminal" evidence="5">
    <location>
        <begin position="153"/>
        <end position="332"/>
    </location>
</feature>
<evidence type="ECO:0000256" key="1">
    <source>
        <dbReference type="ARBA" id="ARBA00024332"/>
    </source>
</evidence>
<dbReference type="EMBL" id="WNWW01000997">
    <property type="protein sequence ID" value="KAF3420112.1"/>
    <property type="molecule type" value="Genomic_DNA"/>
</dbReference>
<evidence type="ECO:0000313" key="6">
    <source>
        <dbReference type="EMBL" id="KAF3420112.1"/>
    </source>
</evidence>
<dbReference type="AlphaFoldDB" id="A0A833RXY0"/>
<dbReference type="PANTHER" id="PTHR20929">
    <property type="entry name" value="LUNG ADENOMA SUSCEPTIBILITY 1-RELATED"/>
    <property type="match status" value="1"/>
</dbReference>
<feature type="compositionally biased region" description="Basic and acidic residues" evidence="3">
    <location>
        <begin position="104"/>
        <end position="127"/>
    </location>
</feature>
<evidence type="ECO:0000259" key="5">
    <source>
        <dbReference type="Pfam" id="PF15927"/>
    </source>
</evidence>
<reference evidence="6" key="1">
    <citation type="submission" date="2019-11" db="EMBL/GenBank/DDBJ databases">
        <title>The nuclear and mitochondrial genomes of Frieseomelitta varia - a highly eusocial stingless bee (Meliponini) with a permanently sterile worker caste.</title>
        <authorList>
            <person name="Freitas F.C.P."/>
            <person name="Lourenco A.P."/>
            <person name="Nunes F.M.F."/>
            <person name="Paschoal A.R."/>
            <person name="Abreu F.C.P."/>
            <person name="Barbin F.O."/>
            <person name="Bataglia L."/>
            <person name="Cardoso-Junior C.A.M."/>
            <person name="Cervoni M.S."/>
            <person name="Silva S.R."/>
            <person name="Dalarmi F."/>
            <person name="Del Lama M.A."/>
            <person name="Depintor T.S."/>
            <person name="Ferreira K.M."/>
            <person name="Goria P.S."/>
            <person name="Jaskot M.C."/>
            <person name="Lago D.C."/>
            <person name="Luna-Lucena D."/>
            <person name="Moda L.M."/>
            <person name="Nascimento L."/>
            <person name="Pedrino M."/>
            <person name="Rabico F.O."/>
            <person name="Sanches F.C."/>
            <person name="Santos D.E."/>
            <person name="Santos C.G."/>
            <person name="Vieira J."/>
            <person name="Lopes T.F."/>
            <person name="Barchuk A.R."/>
            <person name="Hartfelder K."/>
            <person name="Simoes Z.L.P."/>
            <person name="Bitondi M.M.G."/>
            <person name="Pinheiro D.G."/>
        </authorList>
    </citation>
    <scope>NUCLEOTIDE SEQUENCE</scope>
    <source>
        <strain evidence="6">USP_RPSP 00005682</strain>
        <tissue evidence="6">Whole individual</tissue>
    </source>
</reference>